<dbReference type="InterPro" id="IPR005226">
    <property type="entry name" value="UPF0014_fam"/>
</dbReference>
<gene>
    <name evidence="7" type="ORF">BW733_00395</name>
</gene>
<name>A0A1Q2CTU4_9ACTN</name>
<keyword evidence="8" id="KW-1185">Reference proteome</keyword>
<dbReference type="Pfam" id="PF03649">
    <property type="entry name" value="UPF0014"/>
    <property type="match status" value="1"/>
</dbReference>
<keyword evidence="5 6" id="KW-0472">Membrane</keyword>
<proteinExistence type="inferred from homology"/>
<feature type="transmembrane region" description="Helical" evidence="6">
    <location>
        <begin position="132"/>
        <end position="151"/>
    </location>
</feature>
<dbReference type="KEGG" id="tfa:BW733_00395"/>
<keyword evidence="4 6" id="KW-1133">Transmembrane helix</keyword>
<evidence type="ECO:0000256" key="5">
    <source>
        <dbReference type="ARBA" id="ARBA00023136"/>
    </source>
</evidence>
<dbReference type="GO" id="GO:0005886">
    <property type="term" value="C:plasma membrane"/>
    <property type="evidence" value="ECO:0007669"/>
    <property type="project" value="TreeGrafter"/>
</dbReference>
<protein>
    <recommendedName>
        <fullName evidence="9">ABC transporter permease</fullName>
    </recommendedName>
</protein>
<evidence type="ECO:0000256" key="2">
    <source>
        <dbReference type="ARBA" id="ARBA00005268"/>
    </source>
</evidence>
<dbReference type="PANTHER" id="PTHR30028">
    <property type="entry name" value="UPF0014 INNER MEMBRANE PROTEIN YBBM-RELATED"/>
    <property type="match status" value="1"/>
</dbReference>
<evidence type="ECO:0000256" key="1">
    <source>
        <dbReference type="ARBA" id="ARBA00004141"/>
    </source>
</evidence>
<organism evidence="7 8">
    <name type="scientific">Tessaracoccus flavescens</name>
    <dbReference type="NCBI Taxonomy" id="399497"/>
    <lineage>
        <taxon>Bacteria</taxon>
        <taxon>Bacillati</taxon>
        <taxon>Actinomycetota</taxon>
        <taxon>Actinomycetes</taxon>
        <taxon>Propionibacteriales</taxon>
        <taxon>Propionibacteriaceae</taxon>
        <taxon>Tessaracoccus</taxon>
    </lineage>
</organism>
<evidence type="ECO:0000313" key="8">
    <source>
        <dbReference type="Proteomes" id="UP000188235"/>
    </source>
</evidence>
<keyword evidence="3 6" id="KW-0812">Transmembrane</keyword>
<feature type="transmembrane region" description="Helical" evidence="6">
    <location>
        <begin position="17"/>
        <end position="38"/>
    </location>
</feature>
<dbReference type="AlphaFoldDB" id="A0A1Q2CTU4"/>
<sequence length="266" mass="27868">MTPECSATTVRLVTVELGWQLGLALVLLVGLGTGVALWGRLPTAKSIPWVALRSGAQLLAVSLIVGVALSEVWLALIFVSVMFTIGVFTTSRRTGLRTWRSRGAAGLAMLAGALPVLAIIFLTGTAPLNGPALVPIASIIIGAMMTTQTLVGRRGFAELRGNLPEYAAYLSLGLERTYAVHAIVSHSLHEAVIPALDQTRTAGLVTLPGAYVGVLLGGGSPLQAAAAQVLVLVGINCGHTCTAVTARWLMARGWLLPPDLRERLRP</sequence>
<evidence type="ECO:0000256" key="3">
    <source>
        <dbReference type="ARBA" id="ARBA00022692"/>
    </source>
</evidence>
<evidence type="ECO:0000256" key="4">
    <source>
        <dbReference type="ARBA" id="ARBA00022989"/>
    </source>
</evidence>
<comment type="similarity">
    <text evidence="2">Belongs to the UPF0014 family.</text>
</comment>
<dbReference type="OrthoDB" id="3212530at2"/>
<comment type="subcellular location">
    <subcellularLocation>
        <location evidence="1">Membrane</location>
        <topology evidence="1">Multi-pass membrane protein</topology>
    </subcellularLocation>
</comment>
<dbReference type="EMBL" id="CP019607">
    <property type="protein sequence ID" value="AQP49523.1"/>
    <property type="molecule type" value="Genomic_DNA"/>
</dbReference>
<evidence type="ECO:0000313" key="7">
    <source>
        <dbReference type="EMBL" id="AQP49523.1"/>
    </source>
</evidence>
<evidence type="ECO:0000256" key="6">
    <source>
        <dbReference type="SAM" id="Phobius"/>
    </source>
</evidence>
<accession>A0A1Q2CTU4</accession>
<dbReference type="PANTHER" id="PTHR30028:SF0">
    <property type="entry name" value="PROTEIN ALUMINUM SENSITIVE 3"/>
    <property type="match status" value="1"/>
</dbReference>
<evidence type="ECO:0008006" key="9">
    <source>
        <dbReference type="Google" id="ProtNLM"/>
    </source>
</evidence>
<dbReference type="Proteomes" id="UP000188235">
    <property type="component" value="Chromosome"/>
</dbReference>
<reference evidence="7 8" key="1">
    <citation type="journal article" date="2008" name="Int. J. Syst. Evol. Microbiol.">
        <title>Tessaracoccus flavescens sp. nov., isolated from marine sediment.</title>
        <authorList>
            <person name="Lee D.W."/>
            <person name="Lee S.D."/>
        </authorList>
    </citation>
    <scope>NUCLEOTIDE SEQUENCE [LARGE SCALE GENOMIC DNA]</scope>
    <source>
        <strain evidence="7 8">SST-39T</strain>
    </source>
</reference>
<feature type="transmembrane region" description="Helical" evidence="6">
    <location>
        <begin position="103"/>
        <end position="126"/>
    </location>
</feature>